<evidence type="ECO:0000256" key="8">
    <source>
        <dbReference type="ARBA" id="ARBA00022763"/>
    </source>
</evidence>
<comment type="caution">
    <text evidence="18">The sequence shown here is derived from an EMBL/GenBank/DDBJ whole genome shotgun (WGS) entry which is preliminary data.</text>
</comment>
<evidence type="ECO:0000256" key="7">
    <source>
        <dbReference type="ARBA" id="ARBA00022722"/>
    </source>
</evidence>
<keyword evidence="11" id="KW-0234">DNA repair</keyword>
<dbReference type="GO" id="GO:0008800">
    <property type="term" value="F:beta-lactamase activity"/>
    <property type="evidence" value="ECO:0007669"/>
    <property type="project" value="UniProtKB-EC"/>
</dbReference>
<evidence type="ECO:0000313" key="18">
    <source>
        <dbReference type="EMBL" id="KAF0287089.1"/>
    </source>
</evidence>
<keyword evidence="7" id="KW-0540">Nuclease</keyword>
<keyword evidence="19" id="KW-1185">Reference proteome</keyword>
<evidence type="ECO:0000256" key="13">
    <source>
        <dbReference type="ARBA" id="ARBA00039555"/>
    </source>
</evidence>
<keyword evidence="6" id="KW-0158">Chromosome</keyword>
<dbReference type="SUPFAM" id="SSF56281">
    <property type="entry name" value="Metallo-hydrolase/oxidoreductase"/>
    <property type="match status" value="1"/>
</dbReference>
<evidence type="ECO:0000256" key="5">
    <source>
        <dbReference type="ARBA" id="ARBA00012865"/>
    </source>
</evidence>
<feature type="compositionally biased region" description="Low complexity" evidence="16">
    <location>
        <begin position="298"/>
        <end position="310"/>
    </location>
</feature>
<dbReference type="Proteomes" id="UP000440578">
    <property type="component" value="Unassembled WGS sequence"/>
</dbReference>
<proteinExistence type="inferred from homology"/>
<dbReference type="GO" id="GO:0005634">
    <property type="term" value="C:nucleus"/>
    <property type="evidence" value="ECO:0007669"/>
    <property type="project" value="UniProtKB-SubCell"/>
</dbReference>
<evidence type="ECO:0000256" key="10">
    <source>
        <dbReference type="ARBA" id="ARBA00022895"/>
    </source>
</evidence>
<evidence type="ECO:0000313" key="19">
    <source>
        <dbReference type="Proteomes" id="UP000440578"/>
    </source>
</evidence>
<dbReference type="GO" id="GO:0031267">
    <property type="term" value="F:small GTPase binding"/>
    <property type="evidence" value="ECO:0007669"/>
    <property type="project" value="InterPro"/>
</dbReference>
<keyword evidence="8" id="KW-0227">DNA damage</keyword>
<dbReference type="GO" id="GO:0035312">
    <property type="term" value="F:5'-3' DNA exonuclease activity"/>
    <property type="evidence" value="ECO:0007669"/>
    <property type="project" value="TreeGrafter"/>
</dbReference>
<dbReference type="PANTHER" id="PTHR23240:SF26">
    <property type="entry name" value="5' EXONUCLEASE APOLLO"/>
    <property type="match status" value="1"/>
</dbReference>
<keyword evidence="18" id="KW-0269">Exonuclease</keyword>
<comment type="subcellular location">
    <subcellularLocation>
        <location evidence="3">Chromosome</location>
        <location evidence="3">Telomere</location>
    </subcellularLocation>
    <subcellularLocation>
        <location evidence="2">Nucleus</location>
    </subcellularLocation>
</comment>
<keyword evidence="10" id="KW-0779">Telomere</keyword>
<gene>
    <name evidence="18" type="primary">DCLRE1B</name>
    <name evidence="18" type="ORF">FJT64_014399</name>
</gene>
<comment type="catalytic activity">
    <reaction evidence="1">
        <text>a beta-lactam + H2O = a substituted beta-amino acid</text>
        <dbReference type="Rhea" id="RHEA:20401"/>
        <dbReference type="ChEBI" id="CHEBI:15377"/>
        <dbReference type="ChEBI" id="CHEBI:35627"/>
        <dbReference type="ChEBI" id="CHEBI:140347"/>
        <dbReference type="EC" id="3.5.2.6"/>
    </reaction>
</comment>
<dbReference type="GO" id="GO:0000723">
    <property type="term" value="P:telomere maintenance"/>
    <property type="evidence" value="ECO:0007669"/>
    <property type="project" value="TreeGrafter"/>
</dbReference>
<evidence type="ECO:0000256" key="16">
    <source>
        <dbReference type="SAM" id="MobiDB-lite"/>
    </source>
</evidence>
<dbReference type="InterPro" id="IPR011084">
    <property type="entry name" value="DRMBL"/>
</dbReference>
<dbReference type="GO" id="GO:0006886">
    <property type="term" value="P:intracellular protein transport"/>
    <property type="evidence" value="ECO:0007669"/>
    <property type="project" value="InterPro"/>
</dbReference>
<accession>A0A6A4V1U7</accession>
<dbReference type="Gene3D" id="3.30.40.10">
    <property type="entry name" value="Zinc/RING finger domain, C3HC4 (zinc finger)"/>
    <property type="match status" value="1"/>
</dbReference>
<dbReference type="InterPro" id="IPR010911">
    <property type="entry name" value="Rab_BD"/>
</dbReference>
<dbReference type="EMBL" id="VIIS01002211">
    <property type="protein sequence ID" value="KAF0287089.1"/>
    <property type="molecule type" value="Genomic_DNA"/>
</dbReference>
<dbReference type="Gene3D" id="3.40.50.12650">
    <property type="match status" value="1"/>
</dbReference>
<evidence type="ECO:0000256" key="1">
    <source>
        <dbReference type="ARBA" id="ARBA00001526"/>
    </source>
</evidence>
<evidence type="ECO:0000256" key="9">
    <source>
        <dbReference type="ARBA" id="ARBA00022801"/>
    </source>
</evidence>
<dbReference type="GO" id="GO:0006303">
    <property type="term" value="P:double-strand break repair via nonhomologous end joining"/>
    <property type="evidence" value="ECO:0007669"/>
    <property type="project" value="TreeGrafter"/>
</dbReference>
<evidence type="ECO:0000256" key="4">
    <source>
        <dbReference type="ARBA" id="ARBA00010304"/>
    </source>
</evidence>
<dbReference type="Gene3D" id="3.60.15.10">
    <property type="entry name" value="Ribonuclease Z/Hydroxyacylglutathione hydrolase-like"/>
    <property type="match status" value="1"/>
</dbReference>
<evidence type="ECO:0000256" key="11">
    <source>
        <dbReference type="ARBA" id="ARBA00023204"/>
    </source>
</evidence>
<dbReference type="GO" id="GO:0003684">
    <property type="term" value="F:damaged DNA binding"/>
    <property type="evidence" value="ECO:0007669"/>
    <property type="project" value="TreeGrafter"/>
</dbReference>
<evidence type="ECO:0000256" key="15">
    <source>
        <dbReference type="ARBA" id="ARBA00042738"/>
    </source>
</evidence>
<dbReference type="InterPro" id="IPR013083">
    <property type="entry name" value="Znf_RING/FYVE/PHD"/>
</dbReference>
<evidence type="ECO:0000259" key="17">
    <source>
        <dbReference type="PROSITE" id="PS50916"/>
    </source>
</evidence>
<dbReference type="GO" id="GO:0000781">
    <property type="term" value="C:chromosome, telomeric region"/>
    <property type="evidence" value="ECO:0007669"/>
    <property type="project" value="UniProtKB-SubCell"/>
</dbReference>
<evidence type="ECO:0000256" key="14">
    <source>
        <dbReference type="ARBA" id="ARBA00041693"/>
    </source>
</evidence>
<sequence length="420" mass="46760">MNGHVIVPNLIAVDFWKESAALPPHLLVELPLGETTAVDRFQVTALDARHCPGSIVLLFQGDFGSILYTGDLRFWPGLLDEPALQYVVSGPGLDRLYLDNTYCSPDCVFPRREEVLEQVIRYLREWDDCDIYIGMRELGKEDAVLAIAEALQTDVIVSKSRLRLLECCAPSPRWTTDPHSGGRLRLVPFRQIAEYGSGSTDTGRQRVALLLTALYVGSQLPAQYSGGRVQVFPYSDHSSFPELCELVRRARPRRVLPLVNRWAARGGHTHRDHSARANMAVFRTYLRLDSEPPPLVPPADGAAGPADGAAEPQKARDAVSKAWSGGQCGGRRPCPFLLVGGRLVRMNRVLCTAEEVKKWLTSCGGPVEAPERRRPGAARGRMAAPAEPDLSHLTEDERRIIEMVMERQRREEDKENEVVR</sequence>
<keyword evidence="9" id="KW-0378">Hydrolase</keyword>
<evidence type="ECO:0000256" key="12">
    <source>
        <dbReference type="ARBA" id="ARBA00023242"/>
    </source>
</evidence>
<organism evidence="18 19">
    <name type="scientific">Amphibalanus amphitrite</name>
    <name type="common">Striped barnacle</name>
    <name type="synonym">Balanus amphitrite</name>
    <dbReference type="NCBI Taxonomy" id="1232801"/>
    <lineage>
        <taxon>Eukaryota</taxon>
        <taxon>Metazoa</taxon>
        <taxon>Ecdysozoa</taxon>
        <taxon>Arthropoda</taxon>
        <taxon>Crustacea</taxon>
        <taxon>Multicrustacea</taxon>
        <taxon>Cirripedia</taxon>
        <taxon>Thoracica</taxon>
        <taxon>Thoracicalcarea</taxon>
        <taxon>Balanomorpha</taxon>
        <taxon>Balanoidea</taxon>
        <taxon>Balanidae</taxon>
        <taxon>Amphibalaninae</taxon>
        <taxon>Amphibalanus</taxon>
    </lineage>
</organism>
<evidence type="ECO:0000256" key="2">
    <source>
        <dbReference type="ARBA" id="ARBA00004123"/>
    </source>
</evidence>
<dbReference type="Pfam" id="PF07522">
    <property type="entry name" value="DRMBL"/>
    <property type="match status" value="1"/>
</dbReference>
<feature type="region of interest" description="Disordered" evidence="16">
    <location>
        <begin position="293"/>
        <end position="312"/>
    </location>
</feature>
<dbReference type="EC" id="3.5.2.6" evidence="5"/>
<feature type="compositionally biased region" description="Low complexity" evidence="16">
    <location>
        <begin position="377"/>
        <end position="388"/>
    </location>
</feature>
<name>A0A6A4V1U7_AMPAM</name>
<comment type="similarity">
    <text evidence="4">Belongs to the DNA repair metallo-beta-lactamase (DRMBL) family.</text>
</comment>
<feature type="domain" description="RabBD" evidence="17">
    <location>
        <begin position="387"/>
        <end position="420"/>
    </location>
</feature>
<evidence type="ECO:0000256" key="3">
    <source>
        <dbReference type="ARBA" id="ARBA00004574"/>
    </source>
</evidence>
<feature type="region of interest" description="Disordered" evidence="16">
    <location>
        <begin position="364"/>
        <end position="393"/>
    </location>
</feature>
<dbReference type="PROSITE" id="PS50916">
    <property type="entry name" value="RABBD"/>
    <property type="match status" value="1"/>
</dbReference>
<dbReference type="OrthoDB" id="262529at2759"/>
<dbReference type="AlphaFoldDB" id="A0A6A4V1U7"/>
<reference evidence="18 19" key="1">
    <citation type="submission" date="2019-07" db="EMBL/GenBank/DDBJ databases">
        <title>Draft genome assembly of a fouling barnacle, Amphibalanus amphitrite (Darwin, 1854): The first reference genome for Thecostraca.</title>
        <authorList>
            <person name="Kim W."/>
        </authorList>
    </citation>
    <scope>NUCLEOTIDE SEQUENCE [LARGE SCALE GENOMIC DNA]</scope>
    <source>
        <strain evidence="18">SNU_AA5</strain>
        <tissue evidence="18">Soma without cirri and trophi</tissue>
    </source>
</reference>
<protein>
    <recommendedName>
        <fullName evidence="13">5' exonuclease Apollo</fullName>
        <ecNumber evidence="5">3.5.2.6</ecNumber>
    </recommendedName>
    <alternativeName>
        <fullName evidence="14">DNA cross-link repair 1B protein</fullName>
    </alternativeName>
    <alternativeName>
        <fullName evidence="15">SNM1 homolog B</fullName>
    </alternativeName>
</protein>
<dbReference type="PANTHER" id="PTHR23240">
    <property type="entry name" value="DNA CROSS-LINK REPAIR PROTEIN PSO2/SNM1-RELATED"/>
    <property type="match status" value="1"/>
</dbReference>
<keyword evidence="12" id="KW-0539">Nucleus</keyword>
<evidence type="ECO:0000256" key="6">
    <source>
        <dbReference type="ARBA" id="ARBA00022454"/>
    </source>
</evidence>
<dbReference type="InterPro" id="IPR036866">
    <property type="entry name" value="RibonucZ/Hydroxyglut_hydro"/>
</dbReference>
<dbReference type="GO" id="GO:0036297">
    <property type="term" value="P:interstrand cross-link repair"/>
    <property type="evidence" value="ECO:0007669"/>
    <property type="project" value="TreeGrafter"/>
</dbReference>